<comment type="caution">
    <text evidence="1">The sequence shown here is derived from an EMBL/GenBank/DDBJ whole genome shotgun (WGS) entry which is preliminary data.</text>
</comment>
<dbReference type="Gene3D" id="2.120.10.30">
    <property type="entry name" value="TolB, C-terminal domain"/>
    <property type="match status" value="1"/>
</dbReference>
<proteinExistence type="predicted"/>
<keyword evidence="2" id="KW-1185">Reference proteome</keyword>
<name>A0ABW3MKM4_9PSEU</name>
<dbReference type="EMBL" id="JBHTIS010003405">
    <property type="protein sequence ID" value="MFD1051198.1"/>
    <property type="molecule type" value="Genomic_DNA"/>
</dbReference>
<reference evidence="2" key="1">
    <citation type="journal article" date="2019" name="Int. J. Syst. Evol. Microbiol.">
        <title>The Global Catalogue of Microorganisms (GCM) 10K type strain sequencing project: providing services to taxonomists for standard genome sequencing and annotation.</title>
        <authorList>
            <consortium name="The Broad Institute Genomics Platform"/>
            <consortium name="The Broad Institute Genome Sequencing Center for Infectious Disease"/>
            <person name="Wu L."/>
            <person name="Ma J."/>
        </authorList>
    </citation>
    <scope>NUCLEOTIDE SEQUENCE [LARGE SCALE GENOMIC DNA]</scope>
    <source>
        <strain evidence="2">JCM 31486</strain>
    </source>
</reference>
<sequence length="80" mass="8853">NGEGGLLGLEVSANFASDHWLYVYHTASEGNRIIRIKYENGPVVVDERIKVSYVRDPEGHLIELQQWLVTRSGASVPSAS</sequence>
<gene>
    <name evidence="1" type="ORF">ACFQ1S_39520</name>
</gene>
<dbReference type="InterPro" id="IPR011042">
    <property type="entry name" value="6-blade_b-propeller_TolB-like"/>
</dbReference>
<protein>
    <submittedName>
        <fullName evidence="1">Uncharacterized protein</fullName>
    </submittedName>
</protein>
<evidence type="ECO:0000313" key="2">
    <source>
        <dbReference type="Proteomes" id="UP001597045"/>
    </source>
</evidence>
<dbReference type="Proteomes" id="UP001597045">
    <property type="component" value="Unassembled WGS sequence"/>
</dbReference>
<feature type="non-terminal residue" evidence="1">
    <location>
        <position position="1"/>
    </location>
</feature>
<evidence type="ECO:0000313" key="1">
    <source>
        <dbReference type="EMBL" id="MFD1051198.1"/>
    </source>
</evidence>
<accession>A0ABW3MKM4</accession>
<organism evidence="1 2">
    <name type="scientific">Kibdelosporangium lantanae</name>
    <dbReference type="NCBI Taxonomy" id="1497396"/>
    <lineage>
        <taxon>Bacteria</taxon>
        <taxon>Bacillati</taxon>
        <taxon>Actinomycetota</taxon>
        <taxon>Actinomycetes</taxon>
        <taxon>Pseudonocardiales</taxon>
        <taxon>Pseudonocardiaceae</taxon>
        <taxon>Kibdelosporangium</taxon>
    </lineage>
</organism>